<organism evidence="2 3">
    <name type="scientific">Gymnopilus dilepis</name>
    <dbReference type="NCBI Taxonomy" id="231916"/>
    <lineage>
        <taxon>Eukaryota</taxon>
        <taxon>Fungi</taxon>
        <taxon>Dikarya</taxon>
        <taxon>Basidiomycota</taxon>
        <taxon>Agaricomycotina</taxon>
        <taxon>Agaricomycetes</taxon>
        <taxon>Agaricomycetidae</taxon>
        <taxon>Agaricales</taxon>
        <taxon>Agaricineae</taxon>
        <taxon>Hymenogastraceae</taxon>
        <taxon>Gymnopilus</taxon>
    </lineage>
</organism>
<accession>A0A409VJ94</accession>
<keyword evidence="3" id="KW-1185">Reference proteome</keyword>
<name>A0A409VJ94_9AGAR</name>
<dbReference type="InParanoid" id="A0A409VJ94"/>
<feature type="region of interest" description="Disordered" evidence="1">
    <location>
        <begin position="1"/>
        <end position="27"/>
    </location>
</feature>
<evidence type="ECO:0000313" key="3">
    <source>
        <dbReference type="Proteomes" id="UP000284706"/>
    </source>
</evidence>
<gene>
    <name evidence="2" type="ORF">CVT26_010980</name>
</gene>
<dbReference type="InterPro" id="IPR018824">
    <property type="entry name" value="Conidiation-specific_6"/>
</dbReference>
<dbReference type="AlphaFoldDB" id="A0A409VJ94"/>
<reference evidence="2 3" key="1">
    <citation type="journal article" date="2018" name="Evol. Lett.">
        <title>Horizontal gene cluster transfer increased hallucinogenic mushroom diversity.</title>
        <authorList>
            <person name="Reynolds H.T."/>
            <person name="Vijayakumar V."/>
            <person name="Gluck-Thaler E."/>
            <person name="Korotkin H.B."/>
            <person name="Matheny P.B."/>
            <person name="Slot J.C."/>
        </authorList>
    </citation>
    <scope>NUCLEOTIDE SEQUENCE [LARGE SCALE GENOMIC DNA]</scope>
    <source>
        <strain evidence="2 3">SRW20</strain>
    </source>
</reference>
<comment type="caution">
    <text evidence="2">The sequence shown here is derived from an EMBL/GenBank/DDBJ whole genome shotgun (WGS) entry which is preliminary data.</text>
</comment>
<proteinExistence type="predicted"/>
<evidence type="ECO:0000256" key="1">
    <source>
        <dbReference type="SAM" id="MobiDB-lite"/>
    </source>
</evidence>
<dbReference type="EMBL" id="NHYE01005634">
    <property type="protein sequence ID" value="PPQ66296.1"/>
    <property type="molecule type" value="Genomic_DNA"/>
</dbReference>
<protein>
    <submittedName>
        <fullName evidence="2">Uncharacterized protein</fullName>
    </submittedName>
</protein>
<dbReference type="Proteomes" id="UP000284706">
    <property type="component" value="Unassembled WGS sequence"/>
</dbReference>
<sequence length="102" mass="11880">MPLFGSRTTRHHHHTTPMGTRSSRSRYGFFHRKDRDRVAGGYKAALSNPNTSHAGRKHAKRELRLMGRGNETHVPFMTKVKRTLGIRSTPRRQRRLVKSSRY</sequence>
<dbReference type="OrthoDB" id="3353448at2759"/>
<evidence type="ECO:0000313" key="2">
    <source>
        <dbReference type="EMBL" id="PPQ66296.1"/>
    </source>
</evidence>
<dbReference type="Pfam" id="PF10346">
    <property type="entry name" value="Con-6"/>
    <property type="match status" value="1"/>
</dbReference>